<evidence type="ECO:0000313" key="2">
    <source>
        <dbReference type="EMBL" id="GAA0488286.1"/>
    </source>
</evidence>
<evidence type="ECO:0000256" key="1">
    <source>
        <dbReference type="SAM" id="MobiDB-lite"/>
    </source>
</evidence>
<feature type="region of interest" description="Disordered" evidence="1">
    <location>
        <begin position="22"/>
        <end position="41"/>
    </location>
</feature>
<gene>
    <name evidence="2" type="ORF">GCM10009544_56800</name>
</gene>
<accession>A0ABN1B368</accession>
<dbReference type="EMBL" id="BAAAHB010000104">
    <property type="protein sequence ID" value="GAA0488286.1"/>
    <property type="molecule type" value="Genomic_DNA"/>
</dbReference>
<comment type="caution">
    <text evidence="2">The sequence shown here is derived from an EMBL/GenBank/DDBJ whole genome shotgun (WGS) entry which is preliminary data.</text>
</comment>
<organism evidence="2 3">
    <name type="scientific">Streptomyces stramineus</name>
    <dbReference type="NCBI Taxonomy" id="173861"/>
    <lineage>
        <taxon>Bacteria</taxon>
        <taxon>Bacillati</taxon>
        <taxon>Actinomycetota</taxon>
        <taxon>Actinomycetes</taxon>
        <taxon>Kitasatosporales</taxon>
        <taxon>Streptomycetaceae</taxon>
        <taxon>Streptomyces</taxon>
    </lineage>
</organism>
<dbReference type="RefSeq" id="WP_344096137.1">
    <property type="nucleotide sequence ID" value="NZ_BAAAHB010000104.1"/>
</dbReference>
<reference evidence="2 3" key="1">
    <citation type="journal article" date="2019" name="Int. J. Syst. Evol. Microbiol.">
        <title>The Global Catalogue of Microorganisms (GCM) 10K type strain sequencing project: providing services to taxonomists for standard genome sequencing and annotation.</title>
        <authorList>
            <consortium name="The Broad Institute Genomics Platform"/>
            <consortium name="The Broad Institute Genome Sequencing Center for Infectious Disease"/>
            <person name="Wu L."/>
            <person name="Ma J."/>
        </authorList>
    </citation>
    <scope>NUCLEOTIDE SEQUENCE [LARGE SCALE GENOMIC DNA]</scope>
    <source>
        <strain evidence="2 3">JCM 10649</strain>
    </source>
</reference>
<protein>
    <submittedName>
        <fullName evidence="2">Uncharacterized protein</fullName>
    </submittedName>
</protein>
<feature type="compositionally biased region" description="Basic and acidic residues" evidence="1">
    <location>
        <begin position="25"/>
        <end position="41"/>
    </location>
</feature>
<name>A0ABN1B368_9ACTN</name>
<sequence length="171" mass="19511">MFSDDDRLRERVESLRIAAGASYRRAADADRQGDSEKAEDYRELAATQTRKAELHERLIGRDLKFGQTHLLSVDVEQALKLLDRFDSNPAEVVLTHAERDEHAQWRLEEIQRKACEWLFANEVRTSALREIARIALVMEGEGVEINAAALARMTGISRQTLHARLSEARRS</sequence>
<keyword evidence="3" id="KW-1185">Reference proteome</keyword>
<dbReference type="Proteomes" id="UP001499895">
    <property type="component" value="Unassembled WGS sequence"/>
</dbReference>
<evidence type="ECO:0000313" key="3">
    <source>
        <dbReference type="Proteomes" id="UP001499895"/>
    </source>
</evidence>
<proteinExistence type="predicted"/>